<dbReference type="PANTHER" id="PTHR34406:SF1">
    <property type="entry name" value="PROTEIN YCEI"/>
    <property type="match status" value="1"/>
</dbReference>
<dbReference type="EMBL" id="CP015108">
    <property type="protein sequence ID" value="ARF14594.1"/>
    <property type="molecule type" value="Genomic_DNA"/>
</dbReference>
<evidence type="ECO:0000256" key="1">
    <source>
        <dbReference type="ARBA" id="ARBA00008812"/>
    </source>
</evidence>
<gene>
    <name evidence="3" type="ORF">SporoS204_10800</name>
</gene>
<accession>A0ABM6JWU5</accession>
<keyword evidence="4" id="KW-1185">Reference proteome</keyword>
<organism evidence="3 4">
    <name type="scientific">Sporosarcina ureae</name>
    <dbReference type="NCBI Taxonomy" id="1571"/>
    <lineage>
        <taxon>Bacteria</taxon>
        <taxon>Bacillati</taxon>
        <taxon>Bacillota</taxon>
        <taxon>Bacilli</taxon>
        <taxon>Bacillales</taxon>
        <taxon>Caryophanaceae</taxon>
        <taxon>Sporosarcina</taxon>
    </lineage>
</organism>
<dbReference type="SMART" id="SM00867">
    <property type="entry name" value="YceI"/>
    <property type="match status" value="1"/>
</dbReference>
<dbReference type="InterPro" id="IPR007372">
    <property type="entry name" value="Lipid/polyisoprenoid-bd_YceI"/>
</dbReference>
<name>A0ABM6JWU5_SPOUR</name>
<sequence>MNTWKVDKSASTVGFSVPHMMVSTVTGTFEEFSGELQGNIADLTKTKISFQVIVASIQTKNRDRDLHLCSVDFFDAETFPEMTFSSRAIYNDTDGRYQMSGDLTVKHTTKRAIFCITPQEVTVFGATYFVEGEIKRKDFGLMWNRAIEAGGVMVGEVINIKMSVVICKGEK</sequence>
<dbReference type="Gene3D" id="2.40.128.110">
    <property type="entry name" value="Lipid/polyisoprenoid-binding, YceI-like"/>
    <property type="match status" value="1"/>
</dbReference>
<evidence type="ECO:0000313" key="3">
    <source>
        <dbReference type="EMBL" id="ARF14594.1"/>
    </source>
</evidence>
<protein>
    <recommendedName>
        <fullName evidence="2">Lipid/polyisoprenoid-binding YceI-like domain-containing protein</fullName>
    </recommendedName>
</protein>
<dbReference type="InterPro" id="IPR036761">
    <property type="entry name" value="TTHA0802/YceI-like_sf"/>
</dbReference>
<reference evidence="3 4" key="1">
    <citation type="submission" date="2016-04" db="EMBL/GenBank/DDBJ databases">
        <title>Comparative Genomics and Epigenetics of Sporosarcina ureae.</title>
        <authorList>
            <person name="Oliver A.S."/>
            <person name="Cooper K.K."/>
        </authorList>
    </citation>
    <scope>NUCLEOTIDE SEQUENCE [LARGE SCALE GENOMIC DNA]</scope>
    <source>
        <strain evidence="3 4">S204</strain>
    </source>
</reference>
<dbReference type="Pfam" id="PF04264">
    <property type="entry name" value="YceI"/>
    <property type="match status" value="1"/>
</dbReference>
<dbReference type="SUPFAM" id="SSF101874">
    <property type="entry name" value="YceI-like"/>
    <property type="match status" value="1"/>
</dbReference>
<dbReference type="Proteomes" id="UP000192486">
    <property type="component" value="Chromosome"/>
</dbReference>
<dbReference type="PANTHER" id="PTHR34406">
    <property type="entry name" value="PROTEIN YCEI"/>
    <property type="match status" value="1"/>
</dbReference>
<dbReference type="RefSeq" id="WP_037562101.1">
    <property type="nucleotide sequence ID" value="NZ_CP015108.1"/>
</dbReference>
<proteinExistence type="inferred from homology"/>
<comment type="similarity">
    <text evidence="1">Belongs to the UPF0312 family.</text>
</comment>
<evidence type="ECO:0000313" key="4">
    <source>
        <dbReference type="Proteomes" id="UP000192486"/>
    </source>
</evidence>
<feature type="domain" description="Lipid/polyisoprenoid-binding YceI-like" evidence="2">
    <location>
        <begin position="3"/>
        <end position="167"/>
    </location>
</feature>
<evidence type="ECO:0000259" key="2">
    <source>
        <dbReference type="SMART" id="SM00867"/>
    </source>
</evidence>